<accession>A0A2M9Y3V5</accession>
<proteinExistence type="predicted"/>
<dbReference type="AlphaFoldDB" id="A0A2M9Y3V5"/>
<comment type="caution">
    <text evidence="1">The sequence shown here is derived from an EMBL/GenBank/DDBJ whole genome shotgun (WGS) entry which is preliminary data.</text>
</comment>
<dbReference type="Proteomes" id="UP000297891">
    <property type="component" value="Unassembled WGS sequence"/>
</dbReference>
<sequence>MIETININWPSGAIDPVIHCPACGSLVLSPLEEEGPGCHHIQFIIDSESGEFNYITEPFDEILKEFRKPDVEEFDEWDATEVFLEEAESNTFYVMNLILPSNVSIEDDPVCLRIGFELFFSEDQEELYEELERRHDEEGLHDHSQN</sequence>
<evidence type="ECO:0000313" key="1">
    <source>
        <dbReference type="EMBL" id="TGK96378.1"/>
    </source>
</evidence>
<keyword evidence="2" id="KW-1185">Reference proteome</keyword>
<gene>
    <name evidence="1" type="ORF">EHQ30_07175</name>
</gene>
<reference evidence="1" key="1">
    <citation type="journal article" date="2019" name="PLoS Negl. Trop. Dis.">
        <title>Revisiting the worldwide diversity of Leptospira species in the environment.</title>
        <authorList>
            <person name="Vincent A.T."/>
            <person name="Schiettekatte O."/>
            <person name="Bourhy P."/>
            <person name="Veyrier F.J."/>
            <person name="Picardeau M."/>
        </authorList>
    </citation>
    <scope>NUCLEOTIDE SEQUENCE [LARGE SCALE GENOMIC DNA]</scope>
    <source>
        <strain evidence="1">201800277</strain>
    </source>
</reference>
<dbReference type="OrthoDB" id="340134at2"/>
<dbReference type="EMBL" id="RQFP01000001">
    <property type="protein sequence ID" value="TGK96378.1"/>
    <property type="molecule type" value="Genomic_DNA"/>
</dbReference>
<name>A0A2M9Y3V5_9LEPT</name>
<organism evidence="1 2">
    <name type="scientific">Leptospira brenneri</name>
    <dbReference type="NCBI Taxonomy" id="2023182"/>
    <lineage>
        <taxon>Bacteria</taxon>
        <taxon>Pseudomonadati</taxon>
        <taxon>Spirochaetota</taxon>
        <taxon>Spirochaetia</taxon>
        <taxon>Leptospirales</taxon>
        <taxon>Leptospiraceae</taxon>
        <taxon>Leptospira</taxon>
    </lineage>
</organism>
<evidence type="ECO:0000313" key="2">
    <source>
        <dbReference type="Proteomes" id="UP000297891"/>
    </source>
</evidence>
<dbReference type="RefSeq" id="WP_100789567.1">
    <property type="nucleotide sequence ID" value="NZ_NPDQ01000002.1"/>
</dbReference>
<protein>
    <submittedName>
        <fullName evidence="1">Uncharacterized protein</fullName>
    </submittedName>
</protein>